<dbReference type="GO" id="GO:0005654">
    <property type="term" value="C:nucleoplasm"/>
    <property type="evidence" value="ECO:0007669"/>
    <property type="project" value="UniProtKB-SubCell"/>
</dbReference>
<evidence type="ECO:0000256" key="8">
    <source>
        <dbReference type="ARBA" id="ARBA00023125"/>
    </source>
</evidence>
<dbReference type="PROSITE" id="PS50950">
    <property type="entry name" value="ZF_THAP"/>
    <property type="match status" value="1"/>
</dbReference>
<evidence type="ECO:0000256" key="10">
    <source>
        <dbReference type="ARBA" id="ARBA00023242"/>
    </source>
</evidence>
<keyword evidence="10 13" id="KW-0539">Nucleus</keyword>
<evidence type="ECO:0000256" key="12">
    <source>
        <dbReference type="PROSITE-ProRule" id="PRU00309"/>
    </source>
</evidence>
<evidence type="ECO:0000256" key="6">
    <source>
        <dbReference type="ARBA" id="ARBA00023015"/>
    </source>
</evidence>
<protein>
    <recommendedName>
        <fullName evidence="13">THAP domain-containing protein 1</fullName>
    </recommendedName>
</protein>
<keyword evidence="4 12" id="KW-0863">Zinc-finger</keyword>
<organism evidence="15 16">
    <name type="scientific">Dicentrarchus labrax</name>
    <name type="common">European seabass</name>
    <name type="synonym">Morone labrax</name>
    <dbReference type="NCBI Taxonomy" id="13489"/>
    <lineage>
        <taxon>Eukaryota</taxon>
        <taxon>Metazoa</taxon>
        <taxon>Chordata</taxon>
        <taxon>Craniata</taxon>
        <taxon>Vertebrata</taxon>
        <taxon>Euteleostomi</taxon>
        <taxon>Actinopterygii</taxon>
        <taxon>Neopterygii</taxon>
        <taxon>Teleostei</taxon>
        <taxon>Neoteleostei</taxon>
        <taxon>Acanthomorphata</taxon>
        <taxon>Eupercaria</taxon>
        <taxon>Moronidae</taxon>
        <taxon>Dicentrarchus</taxon>
    </lineage>
</organism>
<sequence>MVNYCIVPGCSVGTWNGKEVNFHHLPRDIERCKQWLRVINHLKYSEHTPMENLKSLRICSLCFKNEDFELNVLGMKKIALLDTAIPSVFTFPDDAKQPGTSAPSSAKRIRLEVRDSFDSISENTHTLPCPSTPGDLNTSASSIEVGVTDKSYQLELTITPTTSSSSEEEGGKDWSEKKLIVNESSLMSLFKFCQMCGKPISSKHIFDTGAQRKVKWTCLGGHSGTWTSSPDVRGMPEVNLLSAAAVLGAIFFHSTKQQTIHTSTLAEGIKALAPGEV</sequence>
<dbReference type="PANTHER" id="PTHR46600:SF1">
    <property type="entry name" value="THAP DOMAIN-CONTAINING PROTEIN 1"/>
    <property type="match status" value="1"/>
</dbReference>
<keyword evidence="7 13" id="KW-0175">Coiled coil</keyword>
<comment type="similarity">
    <text evidence="2 13">Belongs to the THAP1 family.</text>
</comment>
<dbReference type="InterPro" id="IPR026516">
    <property type="entry name" value="THAP1/10"/>
</dbReference>
<dbReference type="AlphaFoldDB" id="A0A8C4FDB7"/>
<reference evidence="15" key="1">
    <citation type="submission" date="2025-08" db="UniProtKB">
        <authorList>
            <consortium name="Ensembl"/>
        </authorList>
    </citation>
    <scope>IDENTIFICATION</scope>
</reference>
<keyword evidence="8 12" id="KW-0238">DNA-binding</keyword>
<dbReference type="GO" id="GO:0001935">
    <property type="term" value="P:endothelial cell proliferation"/>
    <property type="evidence" value="ECO:0007669"/>
    <property type="project" value="UniProtKB-UniRule"/>
</dbReference>
<keyword evidence="3" id="KW-0479">Metal-binding</keyword>
<evidence type="ECO:0000256" key="9">
    <source>
        <dbReference type="ARBA" id="ARBA00023163"/>
    </source>
</evidence>
<dbReference type="SMART" id="SM00692">
    <property type="entry name" value="DM3"/>
    <property type="match status" value="1"/>
</dbReference>
<evidence type="ECO:0000256" key="7">
    <source>
        <dbReference type="ARBA" id="ARBA00023054"/>
    </source>
</evidence>
<dbReference type="InterPro" id="IPR006612">
    <property type="entry name" value="THAP_Znf"/>
</dbReference>
<keyword evidence="5" id="KW-0862">Zinc</keyword>
<evidence type="ECO:0000259" key="14">
    <source>
        <dbReference type="PROSITE" id="PS50950"/>
    </source>
</evidence>
<evidence type="ECO:0000256" key="1">
    <source>
        <dbReference type="ARBA" id="ARBA00004642"/>
    </source>
</evidence>
<comment type="function">
    <text evidence="13">DNA-binding transcription regulator that regulates endothelial cell proliferation and G1/S cell-cycle progression. Specifically binds the 5'-[AT]NTNN[GT]GGCA[AGT]-3' core DNA sequence and acts by modulating expression of pRB-E2F cell-cycle target genes.</text>
</comment>
<dbReference type="GO" id="GO:0008270">
    <property type="term" value="F:zinc ion binding"/>
    <property type="evidence" value="ECO:0007669"/>
    <property type="project" value="UniProtKB-KW"/>
</dbReference>
<dbReference type="Pfam" id="PF05485">
    <property type="entry name" value="THAP"/>
    <property type="match status" value="1"/>
</dbReference>
<evidence type="ECO:0000256" key="2">
    <source>
        <dbReference type="ARBA" id="ARBA00006177"/>
    </source>
</evidence>
<keyword evidence="11 13" id="KW-0131">Cell cycle</keyword>
<evidence type="ECO:0000256" key="4">
    <source>
        <dbReference type="ARBA" id="ARBA00022771"/>
    </source>
</evidence>
<evidence type="ECO:0000256" key="5">
    <source>
        <dbReference type="ARBA" id="ARBA00022833"/>
    </source>
</evidence>
<evidence type="ECO:0000256" key="11">
    <source>
        <dbReference type="ARBA" id="ARBA00023306"/>
    </source>
</evidence>
<keyword evidence="6 13" id="KW-0805">Transcription regulation</keyword>
<reference evidence="15" key="2">
    <citation type="submission" date="2025-09" db="UniProtKB">
        <authorList>
            <consortium name="Ensembl"/>
        </authorList>
    </citation>
    <scope>IDENTIFICATION</scope>
</reference>
<comment type="subcellular location">
    <subcellularLocation>
        <location evidence="1 13">Nucleus</location>
        <location evidence="1 13">Nucleoplasm</location>
    </subcellularLocation>
</comment>
<dbReference type="GO" id="GO:0043565">
    <property type="term" value="F:sequence-specific DNA binding"/>
    <property type="evidence" value="ECO:0007669"/>
    <property type="project" value="UniProtKB-UniRule"/>
</dbReference>
<dbReference type="Proteomes" id="UP000694389">
    <property type="component" value="Unassembled WGS sequence"/>
</dbReference>
<keyword evidence="9 13" id="KW-0804">Transcription</keyword>
<evidence type="ECO:0000313" key="15">
    <source>
        <dbReference type="Ensembl" id="ENSDLAP00005031561.1"/>
    </source>
</evidence>
<name>A0A8C4FDB7_DICLA</name>
<accession>A0A8C4FDB7</accession>
<feature type="domain" description="THAP-type" evidence="14">
    <location>
        <begin position="1"/>
        <end position="89"/>
    </location>
</feature>
<keyword evidence="16" id="KW-1185">Reference proteome</keyword>
<dbReference type="GO" id="GO:0003700">
    <property type="term" value="F:DNA-binding transcription factor activity"/>
    <property type="evidence" value="ECO:0007669"/>
    <property type="project" value="UniProtKB-UniRule"/>
</dbReference>
<dbReference type="GeneTree" id="ENSGT01030000235948"/>
<dbReference type="PANTHER" id="PTHR46600">
    <property type="entry name" value="THAP DOMAIN-CONTAINING"/>
    <property type="match status" value="1"/>
</dbReference>
<dbReference type="SMART" id="SM00980">
    <property type="entry name" value="THAP"/>
    <property type="match status" value="1"/>
</dbReference>
<proteinExistence type="inferred from homology"/>
<dbReference type="SUPFAM" id="SSF57716">
    <property type="entry name" value="Glucocorticoid receptor-like (DNA-binding domain)"/>
    <property type="match status" value="1"/>
</dbReference>
<evidence type="ECO:0000256" key="3">
    <source>
        <dbReference type="ARBA" id="ARBA00022723"/>
    </source>
</evidence>
<evidence type="ECO:0000313" key="16">
    <source>
        <dbReference type="Proteomes" id="UP000694389"/>
    </source>
</evidence>
<dbReference type="Ensembl" id="ENSDLAT00005033700.2">
    <property type="protein sequence ID" value="ENSDLAP00005031561.1"/>
    <property type="gene ID" value="ENSDLAG00005014198.2"/>
</dbReference>
<evidence type="ECO:0000256" key="13">
    <source>
        <dbReference type="RuleBase" id="RU369073"/>
    </source>
</evidence>